<reference evidence="6" key="1">
    <citation type="submission" date="2020-08" db="EMBL/GenBank/DDBJ databases">
        <title>Multicomponent nature underlies the extraordinary mechanical properties of spider dragline silk.</title>
        <authorList>
            <person name="Kono N."/>
            <person name="Nakamura H."/>
            <person name="Mori M."/>
            <person name="Yoshida Y."/>
            <person name="Ohtoshi R."/>
            <person name="Malay A.D."/>
            <person name="Moran D.A.P."/>
            <person name="Tomita M."/>
            <person name="Numata K."/>
            <person name="Arakawa K."/>
        </authorList>
    </citation>
    <scope>NUCLEOTIDE SEQUENCE</scope>
</reference>
<comment type="caution">
    <text evidence="6">The sequence shown here is derived from an EMBL/GenBank/DDBJ whole genome shotgun (WGS) entry which is preliminary data.</text>
</comment>
<evidence type="ECO:0000256" key="2">
    <source>
        <dbReference type="ARBA" id="ARBA00022574"/>
    </source>
</evidence>
<evidence type="ECO:0000256" key="3">
    <source>
        <dbReference type="ARBA" id="ARBA00022737"/>
    </source>
</evidence>
<dbReference type="Pfam" id="PF00400">
    <property type="entry name" value="WD40"/>
    <property type="match status" value="4"/>
</dbReference>
<dbReference type="SMART" id="SM00320">
    <property type="entry name" value="WD40"/>
    <property type="match status" value="5"/>
</dbReference>
<comment type="function">
    <text evidence="4">Negatively regulates the PAK1 kinase. PAK1 is a member of the PAK kinase family, which has been shown to play a positive role in the regulation of signaling pathways involving MAPK8 and RELA. PAK1 exists as an inactive homodimer, which is activated by binding of small GTPases such as CDC42 to an N-terminal regulatory domain. PAK1IP1 also binds to the N-terminus of PAK1, and inhibits the specific activation of PAK1 by CDC42. May be involved in ribosomal large subunit assembly.</text>
</comment>
<dbReference type="AlphaFoldDB" id="A0A8X6NFV1"/>
<gene>
    <name evidence="6" type="primary">pak1ip1</name>
    <name evidence="6" type="ORF">NPIL_450941</name>
</gene>
<evidence type="ECO:0000313" key="7">
    <source>
        <dbReference type="Proteomes" id="UP000887013"/>
    </source>
</evidence>
<dbReference type="PRINTS" id="PR00320">
    <property type="entry name" value="GPROTEINBRPT"/>
</dbReference>
<dbReference type="PROSITE" id="PS50082">
    <property type="entry name" value="WD_REPEATS_2"/>
    <property type="match status" value="2"/>
</dbReference>
<name>A0A8X6NFV1_NEPPI</name>
<dbReference type="InterPro" id="IPR020472">
    <property type="entry name" value="WD40_PAC1"/>
</dbReference>
<dbReference type="Proteomes" id="UP000887013">
    <property type="component" value="Unassembled WGS sequence"/>
</dbReference>
<dbReference type="OrthoDB" id="308449at2759"/>
<accession>A0A8X6NFV1</accession>
<evidence type="ECO:0000313" key="6">
    <source>
        <dbReference type="EMBL" id="GFT10960.1"/>
    </source>
</evidence>
<feature type="repeat" description="WD" evidence="5">
    <location>
        <begin position="79"/>
        <end position="118"/>
    </location>
</feature>
<evidence type="ECO:0000256" key="4">
    <source>
        <dbReference type="ARBA" id="ARBA00045213"/>
    </source>
</evidence>
<keyword evidence="3" id="KW-0677">Repeat</keyword>
<feature type="repeat" description="WD" evidence="5">
    <location>
        <begin position="119"/>
        <end position="160"/>
    </location>
</feature>
<keyword evidence="6" id="KW-0808">Transferase</keyword>
<evidence type="ECO:0000256" key="1">
    <source>
        <dbReference type="ARBA" id="ARBA00022517"/>
    </source>
</evidence>
<dbReference type="PANTHER" id="PTHR44675">
    <property type="entry name" value="PAK1 INTERACTING PROTEIN 1"/>
    <property type="match status" value="1"/>
</dbReference>
<keyword evidence="2 5" id="KW-0853">WD repeat</keyword>
<protein>
    <submittedName>
        <fullName evidence="6">p21-activated protein kinase-interacting protein 1-like</fullName>
    </submittedName>
</protein>
<dbReference type="InterPro" id="IPR001680">
    <property type="entry name" value="WD40_rpt"/>
</dbReference>
<organism evidence="6 7">
    <name type="scientific">Nephila pilipes</name>
    <name type="common">Giant wood spider</name>
    <name type="synonym">Nephila maculata</name>
    <dbReference type="NCBI Taxonomy" id="299642"/>
    <lineage>
        <taxon>Eukaryota</taxon>
        <taxon>Metazoa</taxon>
        <taxon>Ecdysozoa</taxon>
        <taxon>Arthropoda</taxon>
        <taxon>Chelicerata</taxon>
        <taxon>Arachnida</taxon>
        <taxon>Araneae</taxon>
        <taxon>Araneomorphae</taxon>
        <taxon>Entelegynae</taxon>
        <taxon>Araneoidea</taxon>
        <taxon>Nephilidae</taxon>
        <taxon>Nephila</taxon>
    </lineage>
</organism>
<dbReference type="PANTHER" id="PTHR44675:SF1">
    <property type="entry name" value="P21-ACTIVATED PROTEIN KINASE-INTERACTING PROTEIN 1"/>
    <property type="match status" value="1"/>
</dbReference>
<dbReference type="InterPro" id="IPR036322">
    <property type="entry name" value="WD40_repeat_dom_sf"/>
</dbReference>
<dbReference type="InterPro" id="IPR015943">
    <property type="entry name" value="WD40/YVTN_repeat-like_dom_sf"/>
</dbReference>
<sequence>MASENVLMEIIIGTYEKYILGYNLETLEDKFILKPSFATEAHLQSVKCIASSRKFLASGSIDETIQLFNMKNRRELGVLHQHNGTITCLEFFDSFLFSSSEDSNICIWSTNNWQCIKTLHGHKGSVEYFAIHPTGKMALSLGKDKTLRTWNLIKGSSAYITNIKKVADIVRWTPDGSQFLISSGNVIEIYSVEKASVVNTIDFKQKICDFTFIKDDMLAIGGESEFIRFYDLKSKLMCLEMKVRTNRIKTLQCVSANNETFLVSASSDGCIKIWHLDLSEIELKPRKIAKIQTGSRPTCMTVMFKSEV</sequence>
<keyword evidence="1" id="KW-0690">Ribosome biogenesis</keyword>
<keyword evidence="6" id="KW-0418">Kinase</keyword>
<dbReference type="GO" id="GO:0016301">
    <property type="term" value="F:kinase activity"/>
    <property type="evidence" value="ECO:0007669"/>
    <property type="project" value="UniProtKB-KW"/>
</dbReference>
<dbReference type="InterPro" id="IPR051959">
    <property type="entry name" value="PAK1-Kinase_Regulator"/>
</dbReference>
<dbReference type="PROSITE" id="PS00678">
    <property type="entry name" value="WD_REPEATS_1"/>
    <property type="match status" value="1"/>
</dbReference>
<dbReference type="Gene3D" id="2.130.10.10">
    <property type="entry name" value="YVTN repeat-like/Quinoprotein amine dehydrogenase"/>
    <property type="match status" value="2"/>
</dbReference>
<dbReference type="PROSITE" id="PS50294">
    <property type="entry name" value="WD_REPEATS_REGION"/>
    <property type="match status" value="1"/>
</dbReference>
<dbReference type="GO" id="GO:0042254">
    <property type="term" value="P:ribosome biogenesis"/>
    <property type="evidence" value="ECO:0007669"/>
    <property type="project" value="UniProtKB-KW"/>
</dbReference>
<dbReference type="SUPFAM" id="SSF50978">
    <property type="entry name" value="WD40 repeat-like"/>
    <property type="match status" value="1"/>
</dbReference>
<proteinExistence type="predicted"/>
<keyword evidence="7" id="KW-1185">Reference proteome</keyword>
<dbReference type="InterPro" id="IPR019775">
    <property type="entry name" value="WD40_repeat_CS"/>
</dbReference>
<dbReference type="EMBL" id="BMAW01057424">
    <property type="protein sequence ID" value="GFT10960.1"/>
    <property type="molecule type" value="Genomic_DNA"/>
</dbReference>
<evidence type="ECO:0000256" key="5">
    <source>
        <dbReference type="PROSITE-ProRule" id="PRU00221"/>
    </source>
</evidence>